<reference evidence="2" key="1">
    <citation type="journal article" date="2020" name="New Phytol.">
        <title>Comparative genomics reveals dynamic genome evolution in host specialist ectomycorrhizal fungi.</title>
        <authorList>
            <person name="Lofgren L.A."/>
            <person name="Nguyen N.H."/>
            <person name="Vilgalys R."/>
            <person name="Ruytinx J."/>
            <person name="Liao H.L."/>
            <person name="Branco S."/>
            <person name="Kuo A."/>
            <person name="LaButti K."/>
            <person name="Lipzen A."/>
            <person name="Andreopoulos W."/>
            <person name="Pangilinan J."/>
            <person name="Riley R."/>
            <person name="Hundley H."/>
            <person name="Na H."/>
            <person name="Barry K."/>
            <person name="Grigoriev I.V."/>
            <person name="Stajich J.E."/>
            <person name="Kennedy P.G."/>
        </authorList>
    </citation>
    <scope>NUCLEOTIDE SEQUENCE</scope>
    <source>
        <strain evidence="2">FC423</strain>
    </source>
</reference>
<feature type="chain" id="PRO_5040492882" description="Secreted protein" evidence="1">
    <location>
        <begin position="22"/>
        <end position="88"/>
    </location>
</feature>
<protein>
    <recommendedName>
        <fullName evidence="4">Secreted protein</fullName>
    </recommendedName>
</protein>
<proteinExistence type="predicted"/>
<dbReference type="RefSeq" id="XP_041289031.1">
    <property type="nucleotide sequence ID" value="XM_041438376.1"/>
</dbReference>
<gene>
    <name evidence="2" type="ORF">F5147DRAFT_712758</name>
</gene>
<evidence type="ECO:0000313" key="2">
    <source>
        <dbReference type="EMBL" id="KAG2098928.1"/>
    </source>
</evidence>
<dbReference type="GeneID" id="64700635"/>
<keyword evidence="3" id="KW-1185">Reference proteome</keyword>
<keyword evidence="1" id="KW-0732">Signal</keyword>
<dbReference type="EMBL" id="JABBWM010000059">
    <property type="protein sequence ID" value="KAG2098928.1"/>
    <property type="molecule type" value="Genomic_DNA"/>
</dbReference>
<dbReference type="Proteomes" id="UP000823399">
    <property type="component" value="Unassembled WGS sequence"/>
</dbReference>
<sequence>MEIVWVLLNFVLAMMPCFLHGLCIKTSQDDKLQTSRTDVSDDVVLHSSTYSSCHVVSDGDDANAVFLVGVMNLPVGMHYSRVAFTNNL</sequence>
<organism evidence="2 3">
    <name type="scientific">Suillus discolor</name>
    <dbReference type="NCBI Taxonomy" id="1912936"/>
    <lineage>
        <taxon>Eukaryota</taxon>
        <taxon>Fungi</taxon>
        <taxon>Dikarya</taxon>
        <taxon>Basidiomycota</taxon>
        <taxon>Agaricomycotina</taxon>
        <taxon>Agaricomycetes</taxon>
        <taxon>Agaricomycetidae</taxon>
        <taxon>Boletales</taxon>
        <taxon>Suillineae</taxon>
        <taxon>Suillaceae</taxon>
        <taxon>Suillus</taxon>
    </lineage>
</organism>
<dbReference type="AlphaFoldDB" id="A0A9P7JQI7"/>
<comment type="caution">
    <text evidence="2">The sequence shown here is derived from an EMBL/GenBank/DDBJ whole genome shotgun (WGS) entry which is preliminary data.</text>
</comment>
<evidence type="ECO:0000256" key="1">
    <source>
        <dbReference type="SAM" id="SignalP"/>
    </source>
</evidence>
<name>A0A9P7JQI7_9AGAM</name>
<evidence type="ECO:0008006" key="4">
    <source>
        <dbReference type="Google" id="ProtNLM"/>
    </source>
</evidence>
<evidence type="ECO:0000313" key="3">
    <source>
        <dbReference type="Proteomes" id="UP000823399"/>
    </source>
</evidence>
<feature type="signal peptide" evidence="1">
    <location>
        <begin position="1"/>
        <end position="21"/>
    </location>
</feature>
<accession>A0A9P7JQI7</accession>